<dbReference type="RefSeq" id="WP_033516976.1">
    <property type="nucleotide sequence ID" value="NZ_JGYV01000004.1"/>
</dbReference>
<dbReference type="AlphaFoldDB" id="A0A087B0K5"/>
<dbReference type="EMBL" id="JGYV01000004">
    <property type="protein sequence ID" value="KFI64555.1"/>
    <property type="molecule type" value="Genomic_DNA"/>
</dbReference>
<accession>A0A087B0K5</accession>
<protein>
    <submittedName>
        <fullName evidence="1">Uncharacterized protein</fullName>
    </submittedName>
</protein>
<name>A0A087B0K5_9BIFI</name>
<evidence type="ECO:0000313" key="2">
    <source>
        <dbReference type="Proteomes" id="UP000029067"/>
    </source>
</evidence>
<sequence length="136" mass="13890">MTKSSIRDLAASVLACTVGVRVALADDAIGHTVVVRSVDVAGHELGSAGYRLLRREGGTWHTIAVGSGRGVVEFYGLADGDYQLKATIGSAADQYFSLGRLDGRPSIALDGAAYGGCVSDDGTFTLTMVHAAAGAS</sequence>
<reference evidence="1 2" key="1">
    <citation type="submission" date="2014-03" db="EMBL/GenBank/DDBJ databases">
        <title>Genomics of Bifidobacteria.</title>
        <authorList>
            <person name="Ventura M."/>
            <person name="Milani C."/>
            <person name="Lugli G.A."/>
        </authorList>
    </citation>
    <scope>NUCLEOTIDE SEQUENCE [LARGE SCALE GENOMIC DNA]</scope>
    <source>
        <strain evidence="1 2">LMG 10738</strain>
    </source>
</reference>
<keyword evidence="2" id="KW-1185">Reference proteome</keyword>
<dbReference type="Proteomes" id="UP000029067">
    <property type="component" value="Unassembled WGS sequence"/>
</dbReference>
<proteinExistence type="predicted"/>
<organism evidence="1 2">
    <name type="scientific">Bifidobacterium cuniculi</name>
    <dbReference type="NCBI Taxonomy" id="1688"/>
    <lineage>
        <taxon>Bacteria</taxon>
        <taxon>Bacillati</taxon>
        <taxon>Actinomycetota</taxon>
        <taxon>Actinomycetes</taxon>
        <taxon>Bifidobacteriales</taxon>
        <taxon>Bifidobacteriaceae</taxon>
        <taxon>Bifidobacterium</taxon>
    </lineage>
</organism>
<gene>
    <name evidence="1" type="ORF">BCUN_2008</name>
</gene>
<evidence type="ECO:0000313" key="1">
    <source>
        <dbReference type="EMBL" id="KFI64555.1"/>
    </source>
</evidence>
<comment type="caution">
    <text evidence="1">The sequence shown here is derived from an EMBL/GenBank/DDBJ whole genome shotgun (WGS) entry which is preliminary data.</text>
</comment>